<keyword evidence="2" id="KW-1185">Reference proteome</keyword>
<reference evidence="1" key="1">
    <citation type="submission" date="2022-06" db="EMBL/GenBank/DDBJ databases">
        <title>Draft genome sequences of Leminorella grimontii str. JCM5902.</title>
        <authorList>
            <person name="Wakabayashi Y."/>
            <person name="Kojima K."/>
        </authorList>
    </citation>
    <scope>NUCLEOTIDE SEQUENCE</scope>
    <source>
        <strain evidence="1">JCM 5902</strain>
    </source>
</reference>
<proteinExistence type="predicted"/>
<protein>
    <recommendedName>
        <fullName evidence="3">Type I toxin-antitoxin system SymE family toxin</fullName>
    </recommendedName>
</protein>
<accession>A0AAV5N5N4</accession>
<evidence type="ECO:0000313" key="1">
    <source>
        <dbReference type="EMBL" id="GKX57433.1"/>
    </source>
</evidence>
<evidence type="ECO:0008006" key="3">
    <source>
        <dbReference type="Google" id="ProtNLM"/>
    </source>
</evidence>
<name>A0AAV5N5N4_9GAMM</name>
<dbReference type="Proteomes" id="UP001058124">
    <property type="component" value="Unassembled WGS sequence"/>
</dbReference>
<dbReference type="EMBL" id="BRLH01000015">
    <property type="protein sequence ID" value="GKX57433.1"/>
    <property type="molecule type" value="Genomic_DNA"/>
</dbReference>
<dbReference type="AlphaFoldDB" id="A0AAV5N5N4"/>
<organism evidence="1 2">
    <name type="scientific">Leminorella grimontii</name>
    <dbReference type="NCBI Taxonomy" id="82981"/>
    <lineage>
        <taxon>Bacteria</taxon>
        <taxon>Pseudomonadati</taxon>
        <taxon>Pseudomonadota</taxon>
        <taxon>Gammaproteobacteria</taxon>
        <taxon>Enterobacterales</taxon>
        <taxon>Budviciaceae</taxon>
        <taxon>Leminorella</taxon>
    </lineage>
</organism>
<gene>
    <name evidence="1" type="ORF">SOASR030_35450</name>
</gene>
<comment type="caution">
    <text evidence="1">The sequence shown here is derived from an EMBL/GenBank/DDBJ whole genome shotgun (WGS) entry which is preliminary data.</text>
</comment>
<evidence type="ECO:0000313" key="2">
    <source>
        <dbReference type="Proteomes" id="UP001058124"/>
    </source>
</evidence>
<dbReference type="RefSeq" id="WP_027275856.1">
    <property type="nucleotide sequence ID" value="NZ_BRLH01000015.1"/>
</dbReference>
<sequence length="110" mass="12365">MKIIYMHDKMLPELMLTGSCLAENGFTANVSVKIQREEQGLKITLVTEEKAWCDLCHYADASVAPDVIHEDGSLYLAGEWLAALGITADARFDMEIVEKMIVIKVLEQRH</sequence>